<dbReference type="InterPro" id="IPR004860">
    <property type="entry name" value="LAGLIDADG_dom"/>
</dbReference>
<dbReference type="Pfam" id="PF00961">
    <property type="entry name" value="LAGLIDADG_1"/>
    <property type="match status" value="1"/>
</dbReference>
<name>A0A0F9J276_9ZZZZ</name>
<dbReference type="GO" id="GO:0004519">
    <property type="term" value="F:endonuclease activity"/>
    <property type="evidence" value="ECO:0007669"/>
    <property type="project" value="InterPro"/>
</dbReference>
<organism evidence="2">
    <name type="scientific">marine sediment metagenome</name>
    <dbReference type="NCBI Taxonomy" id="412755"/>
    <lineage>
        <taxon>unclassified sequences</taxon>
        <taxon>metagenomes</taxon>
        <taxon>ecological metagenomes</taxon>
    </lineage>
</organism>
<sequence length="134" mass="15544">MKELNHYERGFIEGFLDADGCVGISKVKRATSKRGYFYRVTVHFYNTNEELLGKIRDILDIDHNILQGATCKLISLGHTATEELLSQINLVAKEEKRKLALQMIEAIKNRNSHKHSTYQAITDDIYKQYERLQQ</sequence>
<dbReference type="EMBL" id="LAZR01017523">
    <property type="protein sequence ID" value="KKM00056.1"/>
    <property type="molecule type" value="Genomic_DNA"/>
</dbReference>
<reference evidence="2" key="1">
    <citation type="journal article" date="2015" name="Nature">
        <title>Complex archaea that bridge the gap between prokaryotes and eukaryotes.</title>
        <authorList>
            <person name="Spang A."/>
            <person name="Saw J.H."/>
            <person name="Jorgensen S.L."/>
            <person name="Zaremba-Niedzwiedzka K."/>
            <person name="Martijn J."/>
            <person name="Lind A.E."/>
            <person name="van Eijk R."/>
            <person name="Schleper C."/>
            <person name="Guy L."/>
            <person name="Ettema T.J."/>
        </authorList>
    </citation>
    <scope>NUCLEOTIDE SEQUENCE</scope>
</reference>
<dbReference type="SUPFAM" id="SSF55608">
    <property type="entry name" value="Homing endonucleases"/>
    <property type="match status" value="1"/>
</dbReference>
<gene>
    <name evidence="2" type="ORF">LCGC14_1808230</name>
</gene>
<dbReference type="Gene3D" id="3.10.28.10">
    <property type="entry name" value="Homing endonucleases"/>
    <property type="match status" value="1"/>
</dbReference>
<dbReference type="AlphaFoldDB" id="A0A0F9J276"/>
<proteinExistence type="predicted"/>
<accession>A0A0F9J276</accession>
<protein>
    <recommendedName>
        <fullName evidence="1">Homing endonuclease LAGLIDADG domain-containing protein</fullName>
    </recommendedName>
</protein>
<dbReference type="InterPro" id="IPR027434">
    <property type="entry name" value="Homing_endonucl"/>
</dbReference>
<evidence type="ECO:0000313" key="2">
    <source>
        <dbReference type="EMBL" id="KKM00056.1"/>
    </source>
</evidence>
<comment type="caution">
    <text evidence="2">The sequence shown here is derived from an EMBL/GenBank/DDBJ whole genome shotgun (WGS) entry which is preliminary data.</text>
</comment>
<feature type="domain" description="Homing endonuclease LAGLIDADG" evidence="1">
    <location>
        <begin position="13"/>
        <end position="61"/>
    </location>
</feature>
<evidence type="ECO:0000259" key="1">
    <source>
        <dbReference type="Pfam" id="PF00961"/>
    </source>
</evidence>